<dbReference type="InterPro" id="IPR006619">
    <property type="entry name" value="PGRP_domain_met/bac"/>
</dbReference>
<evidence type="ECO:0000313" key="4">
    <source>
        <dbReference type="Proteomes" id="UP001600650"/>
    </source>
</evidence>
<dbReference type="InterPro" id="IPR002502">
    <property type="entry name" value="Amidase_domain"/>
</dbReference>
<dbReference type="InterPro" id="IPR036505">
    <property type="entry name" value="Amidase/PGRP_sf"/>
</dbReference>
<dbReference type="PANTHER" id="PTHR11022:SF41">
    <property type="entry name" value="PEPTIDOGLYCAN-RECOGNITION PROTEIN LC-RELATED"/>
    <property type="match status" value="1"/>
</dbReference>
<keyword evidence="4" id="KW-1185">Reference proteome</keyword>
<dbReference type="InterPro" id="IPR047763">
    <property type="entry name" value="PG_bind_dom_phiBT1-type"/>
</dbReference>
<dbReference type="SMART" id="SM00701">
    <property type="entry name" value="PGRP"/>
    <property type="match status" value="1"/>
</dbReference>
<dbReference type="InterPro" id="IPR036366">
    <property type="entry name" value="PGBDSf"/>
</dbReference>
<evidence type="ECO:0000256" key="1">
    <source>
        <dbReference type="ARBA" id="ARBA00007553"/>
    </source>
</evidence>
<dbReference type="EMBL" id="JBHVBU010000081">
    <property type="protein sequence ID" value="MFE7966124.1"/>
    <property type="molecule type" value="Genomic_DNA"/>
</dbReference>
<dbReference type="Proteomes" id="UP001600650">
    <property type="component" value="Unassembled WGS sequence"/>
</dbReference>
<evidence type="ECO:0000259" key="2">
    <source>
        <dbReference type="SMART" id="SM00701"/>
    </source>
</evidence>
<dbReference type="RefSeq" id="WP_381727695.1">
    <property type="nucleotide sequence ID" value="NZ_JBHVBU010000081.1"/>
</dbReference>
<comment type="caution">
    <text evidence="3">The sequence shown here is derived from an EMBL/GenBank/DDBJ whole genome shotgun (WGS) entry which is preliminary data.</text>
</comment>
<comment type="similarity">
    <text evidence="1">Belongs to the N-acetylmuramoyl-L-alanine amidase 2 family.</text>
</comment>
<dbReference type="Pfam" id="PF01510">
    <property type="entry name" value="Amidase_2"/>
    <property type="match status" value="1"/>
</dbReference>
<dbReference type="PANTHER" id="PTHR11022">
    <property type="entry name" value="PEPTIDOGLYCAN RECOGNITION PROTEIN"/>
    <property type="match status" value="1"/>
</dbReference>
<dbReference type="InterPro" id="IPR015510">
    <property type="entry name" value="PGRP"/>
</dbReference>
<sequence>MKLVTRAAWGARPPRYDLAYIASTGGVKIHYEGTYVPKSLAAADAHSTCAGRMRDLQASHLNHPTEDYSDIAYNAVVCPHGTIYEGRGPHRKTGANGNSTLNARDYAVCAMLGNSGLVVPPDAMLDGLVDAVTWLRNKGAAGKRVAGHRDGHPTACPGDRLYEWVRGGAVRPDGESPQGGTEGEVPGSGIARYQVTINGLRYGYGAKGAHITAVGKALVDGGFGRHYKVGPGPEWTDADTRNYQLFQLAMGYTGTAPHEDADGVPGPVSLQQLLGKLPGKTPERTTTAPPFPGRSAFVLGKTNPAVTQLDGGLIRKGFTRHHDGNGYQAGSRFTTFTRKNVADFQRATPALAGDADGYPGPLTWRLLLS</sequence>
<dbReference type="SUPFAM" id="SSF47090">
    <property type="entry name" value="PGBD-like"/>
    <property type="match status" value="1"/>
</dbReference>
<dbReference type="CDD" id="cd06583">
    <property type="entry name" value="PGRP"/>
    <property type="match status" value="1"/>
</dbReference>
<gene>
    <name evidence="3" type="ORF">ACFU0X_24330</name>
</gene>
<dbReference type="NCBIfam" id="NF038080">
    <property type="entry name" value="PG_bind_siph"/>
    <property type="match status" value="2"/>
</dbReference>
<protein>
    <submittedName>
        <fullName evidence="3">Peptidoglycan-binding protein</fullName>
    </submittedName>
</protein>
<feature type="domain" description="Peptidoglycan recognition protein family" evidence="2">
    <location>
        <begin position="1"/>
        <end position="152"/>
    </location>
</feature>
<accession>A0ABW6JM98</accession>
<dbReference type="Gene3D" id="3.40.80.10">
    <property type="entry name" value="Peptidoglycan recognition protein-like"/>
    <property type="match status" value="1"/>
</dbReference>
<dbReference type="Gene3D" id="1.10.101.10">
    <property type="entry name" value="PGBD-like superfamily/PGBD"/>
    <property type="match status" value="1"/>
</dbReference>
<reference evidence="3 4" key="1">
    <citation type="submission" date="2024-09" db="EMBL/GenBank/DDBJ databases">
        <title>The Natural Products Discovery Center: Release of the First 8490 Sequenced Strains for Exploring Actinobacteria Biosynthetic Diversity.</title>
        <authorList>
            <person name="Kalkreuter E."/>
            <person name="Kautsar S.A."/>
            <person name="Yang D."/>
            <person name="Bader C.D."/>
            <person name="Teijaro C.N."/>
            <person name="Fluegel L."/>
            <person name="Davis C.M."/>
            <person name="Simpson J.R."/>
            <person name="Lauterbach L."/>
            <person name="Steele A.D."/>
            <person name="Gui C."/>
            <person name="Meng S."/>
            <person name="Li G."/>
            <person name="Viehrig K."/>
            <person name="Ye F."/>
            <person name="Su P."/>
            <person name="Kiefer A.F."/>
            <person name="Nichols A."/>
            <person name="Cepeda A.J."/>
            <person name="Yan W."/>
            <person name="Fan B."/>
            <person name="Jiang Y."/>
            <person name="Adhikari A."/>
            <person name="Zheng C.-J."/>
            <person name="Schuster L."/>
            <person name="Cowan T.M."/>
            <person name="Smanski M.J."/>
            <person name="Chevrette M.G."/>
            <person name="De Carvalho L.P.S."/>
            <person name="Shen B."/>
        </authorList>
    </citation>
    <scope>NUCLEOTIDE SEQUENCE [LARGE SCALE GENOMIC DNA]</scope>
    <source>
        <strain evidence="3 4">NPDC057399</strain>
    </source>
</reference>
<name>A0ABW6JM98_STRCE</name>
<organism evidence="3 4">
    <name type="scientific">Streptomyces cellulosae</name>
    <dbReference type="NCBI Taxonomy" id="1968"/>
    <lineage>
        <taxon>Bacteria</taxon>
        <taxon>Bacillati</taxon>
        <taxon>Actinomycetota</taxon>
        <taxon>Actinomycetes</taxon>
        <taxon>Kitasatosporales</taxon>
        <taxon>Streptomycetaceae</taxon>
        <taxon>Streptomyces</taxon>
    </lineage>
</organism>
<dbReference type="SUPFAM" id="SSF55846">
    <property type="entry name" value="N-acetylmuramoyl-L-alanine amidase-like"/>
    <property type="match status" value="1"/>
</dbReference>
<proteinExistence type="inferred from homology"/>
<evidence type="ECO:0000313" key="3">
    <source>
        <dbReference type="EMBL" id="MFE7966124.1"/>
    </source>
</evidence>
<dbReference type="InterPro" id="IPR036365">
    <property type="entry name" value="PGBD-like_sf"/>
</dbReference>